<dbReference type="PANTHER" id="PTHR37042:SF4">
    <property type="entry name" value="OUTER MEMBRANE PROTEIN RV1973"/>
    <property type="match status" value="1"/>
</dbReference>
<evidence type="ECO:0000256" key="1">
    <source>
        <dbReference type="ARBA" id="ARBA00004370"/>
    </source>
</evidence>
<feature type="compositionally biased region" description="Low complexity" evidence="3">
    <location>
        <begin position="1"/>
        <end position="15"/>
    </location>
</feature>
<keyword evidence="6" id="KW-1185">Reference proteome</keyword>
<dbReference type="GO" id="GO:0016020">
    <property type="term" value="C:membrane"/>
    <property type="evidence" value="ECO:0007669"/>
    <property type="project" value="UniProtKB-SubCell"/>
</dbReference>
<name>A0A7Y9DYJ2_9PSEU</name>
<feature type="compositionally biased region" description="Low complexity" evidence="3">
    <location>
        <begin position="78"/>
        <end position="103"/>
    </location>
</feature>
<evidence type="ECO:0000256" key="2">
    <source>
        <dbReference type="ARBA" id="ARBA00023136"/>
    </source>
</evidence>
<dbReference type="AlphaFoldDB" id="A0A7Y9DYJ2"/>
<feature type="compositionally biased region" description="Low complexity" evidence="3">
    <location>
        <begin position="145"/>
        <end position="156"/>
    </location>
</feature>
<reference evidence="5 6" key="1">
    <citation type="submission" date="2020-07" db="EMBL/GenBank/DDBJ databases">
        <title>Sequencing the genomes of 1000 actinobacteria strains.</title>
        <authorList>
            <person name="Klenk H.-P."/>
        </authorList>
    </citation>
    <scope>NUCLEOTIDE SEQUENCE [LARGE SCALE GENOMIC DNA]</scope>
    <source>
        <strain evidence="5 6">DSM 45772</strain>
    </source>
</reference>
<dbReference type="Proteomes" id="UP000535890">
    <property type="component" value="Unassembled WGS sequence"/>
</dbReference>
<comment type="caution">
    <text evidence="5">The sequence shown here is derived from an EMBL/GenBank/DDBJ whole genome shotgun (WGS) entry which is preliminary data.</text>
</comment>
<feature type="region of interest" description="Disordered" evidence="3">
    <location>
        <begin position="1"/>
        <end position="164"/>
    </location>
</feature>
<evidence type="ECO:0000256" key="3">
    <source>
        <dbReference type="SAM" id="MobiDB-lite"/>
    </source>
</evidence>
<accession>A0A7Y9DYJ2</accession>
<dbReference type="PANTHER" id="PTHR37042">
    <property type="entry name" value="OUTER MEMBRANE PROTEIN RV1973"/>
    <property type="match status" value="1"/>
</dbReference>
<sequence>MPPRTRSTTTTAPAGRRPKVAGLRAPGRRGVTGESGPAAVGPTDVDPDDVRVDGTDDVDRTAAPAAPTGSTVADPDDAGSTTATGTAATGEAATADPSEAPAAGDRDGGAARPTPKARRTGRSTTPAAEEAGPTPRRGGTALLERPAPARTAASADPARDSRDSRVGRIAAAVTRPFAALGANPRRLITVLVVVLVLSLGLGTWAFVAARSDRADGAPYANAAVVDVGGTAEVVGQTRQAMEQILSYDFTKLDDSVNAAKSQATGSFASEYLSVFEQTIRKPATDQKLRQTATVLNIGVQQLSSDRATLMALVQFTAERTTNGQTTNAPGLLSVQVVKEDGRWKISELKPV</sequence>
<dbReference type="EMBL" id="JACCBN010000001">
    <property type="protein sequence ID" value="NYD37745.1"/>
    <property type="molecule type" value="Genomic_DNA"/>
</dbReference>
<evidence type="ECO:0000313" key="6">
    <source>
        <dbReference type="Proteomes" id="UP000535890"/>
    </source>
</evidence>
<gene>
    <name evidence="5" type="ORF">BJ983_003847</name>
</gene>
<keyword evidence="4" id="KW-0812">Transmembrane</keyword>
<organism evidence="5 6">
    <name type="scientific">Actinomycetospora corticicola</name>
    <dbReference type="NCBI Taxonomy" id="663602"/>
    <lineage>
        <taxon>Bacteria</taxon>
        <taxon>Bacillati</taxon>
        <taxon>Actinomycetota</taxon>
        <taxon>Actinomycetes</taxon>
        <taxon>Pseudonocardiales</taxon>
        <taxon>Pseudonocardiaceae</taxon>
        <taxon>Actinomycetospora</taxon>
    </lineage>
</organism>
<dbReference type="RefSeq" id="WP_179795280.1">
    <property type="nucleotide sequence ID" value="NZ_BAABHP010000025.1"/>
</dbReference>
<keyword evidence="2 4" id="KW-0472">Membrane</keyword>
<comment type="subcellular location">
    <subcellularLocation>
        <location evidence="1">Membrane</location>
    </subcellularLocation>
</comment>
<proteinExistence type="predicted"/>
<feature type="transmembrane region" description="Helical" evidence="4">
    <location>
        <begin position="187"/>
        <end position="207"/>
    </location>
</feature>
<evidence type="ECO:0000313" key="5">
    <source>
        <dbReference type="EMBL" id="NYD37745.1"/>
    </source>
</evidence>
<keyword evidence="4" id="KW-1133">Transmembrane helix</keyword>
<evidence type="ECO:0000256" key="4">
    <source>
        <dbReference type="SAM" id="Phobius"/>
    </source>
</evidence>
<protein>
    <submittedName>
        <fullName evidence="5">Mce-associated membrane protein</fullName>
    </submittedName>
</protein>
<feature type="compositionally biased region" description="Basic and acidic residues" evidence="3">
    <location>
        <begin position="48"/>
        <end position="60"/>
    </location>
</feature>